<keyword evidence="1 3" id="KW-0378">Hydrolase</keyword>
<dbReference type="InterPro" id="IPR001375">
    <property type="entry name" value="Peptidase_S9_cat"/>
</dbReference>
<dbReference type="PANTHER" id="PTHR42776:SF27">
    <property type="entry name" value="DIPEPTIDYL PEPTIDASE FAMILY MEMBER 6"/>
    <property type="match status" value="1"/>
</dbReference>
<evidence type="ECO:0000313" key="3">
    <source>
        <dbReference type="EMBL" id="TYB42174.1"/>
    </source>
</evidence>
<dbReference type="SUPFAM" id="SSF82171">
    <property type="entry name" value="DPP6 N-terminal domain-like"/>
    <property type="match status" value="1"/>
</dbReference>
<gene>
    <name evidence="3" type="ORF">FXF69_30570</name>
</gene>
<dbReference type="InterPro" id="IPR029058">
    <property type="entry name" value="AB_hydrolase_fold"/>
</dbReference>
<dbReference type="PANTHER" id="PTHR42776">
    <property type="entry name" value="SERINE PEPTIDASE S9 FAMILY MEMBER"/>
    <property type="match status" value="1"/>
</dbReference>
<dbReference type="Pfam" id="PF00326">
    <property type="entry name" value="Peptidase_S9"/>
    <property type="match status" value="1"/>
</dbReference>
<sequence>MTAPRADVWTRPRHNLRLTPDGGWAAALCRYDDGSAPRVEIWRRRGDGWSVTPTGASAAVTDQLLPLPGGRVLVRCGDGTRRIRLVGPDSAATVARTAEPAVRLLPAPPGDPGTRCVLAAHDGGATRLYRLTAADRLVRCPGELPGRTEDGVWLGARRLALTLFRSGGAATVVADLATGRTRPLLDVGPTTIDRAELYSPASTALVVRTDAGGADRIGFARLGADEAFWFPAETSSDRGLRPLALAPDGRRLLMHEQRGVRSELAVYDIAGRVREPLPTPPGAQRGPAAWTDEGIVTPWSAPTAPTAMLRLRPGHPPPAPAPVPGLSPARVVTVEGAAGPLEAIAYGGDGWLHAPALVVALHGGPLSAWRYEFHPLLSALAAGGVGVLAVNQRGGTGYGAEHVRPIRGGWGGADLDDVTAVLRGLRERRGDGGPAAVLGHSYGAFLALLAACAAPDEVSGCVAIAPFRSAAALHAAGPGPVRDLVRRLDGLRVPAGPLGPRDVPALAGRATAPVLLVHGALDEVVPVRESRALYARFLALGRRPGTDVTYVEVADGGHDPLSGGEAGRVTAAVRDFLSAERR</sequence>
<dbReference type="STRING" id="1220554.GCA_001552135_02077"/>
<organism evidence="3 4">
    <name type="scientific">Actinomadura chibensis</name>
    <dbReference type="NCBI Taxonomy" id="392828"/>
    <lineage>
        <taxon>Bacteria</taxon>
        <taxon>Bacillati</taxon>
        <taxon>Actinomycetota</taxon>
        <taxon>Actinomycetes</taxon>
        <taxon>Streptosporangiales</taxon>
        <taxon>Thermomonosporaceae</taxon>
        <taxon>Actinomadura</taxon>
    </lineage>
</organism>
<dbReference type="GO" id="GO:0006508">
    <property type="term" value="P:proteolysis"/>
    <property type="evidence" value="ECO:0007669"/>
    <property type="project" value="InterPro"/>
</dbReference>
<proteinExistence type="predicted"/>
<dbReference type="InterPro" id="IPR011042">
    <property type="entry name" value="6-blade_b-propeller_TolB-like"/>
</dbReference>
<feature type="domain" description="Peptidase S9 prolyl oligopeptidase catalytic" evidence="2">
    <location>
        <begin position="377"/>
        <end position="577"/>
    </location>
</feature>
<dbReference type="Gene3D" id="3.40.50.1820">
    <property type="entry name" value="alpha/beta hydrolase"/>
    <property type="match status" value="1"/>
</dbReference>
<dbReference type="RefSeq" id="WP_067888445.1">
    <property type="nucleotide sequence ID" value="NZ_VSFG01000008.1"/>
</dbReference>
<protein>
    <submittedName>
        <fullName evidence="3">Alpha/beta fold hydrolase</fullName>
    </submittedName>
</protein>
<name>A0A5D0NCF2_9ACTN</name>
<evidence type="ECO:0000256" key="1">
    <source>
        <dbReference type="ARBA" id="ARBA00022801"/>
    </source>
</evidence>
<dbReference type="AlphaFoldDB" id="A0A5D0NCF2"/>
<keyword evidence="4" id="KW-1185">Reference proteome</keyword>
<accession>A0A5D0NCF2</accession>
<dbReference type="Proteomes" id="UP000323380">
    <property type="component" value="Unassembled WGS sequence"/>
</dbReference>
<dbReference type="GO" id="GO:0004252">
    <property type="term" value="F:serine-type endopeptidase activity"/>
    <property type="evidence" value="ECO:0007669"/>
    <property type="project" value="TreeGrafter"/>
</dbReference>
<comment type="caution">
    <text evidence="3">The sequence shown here is derived from an EMBL/GenBank/DDBJ whole genome shotgun (WGS) entry which is preliminary data.</text>
</comment>
<dbReference type="EMBL" id="VSFG01000008">
    <property type="protein sequence ID" value="TYB42174.1"/>
    <property type="molecule type" value="Genomic_DNA"/>
</dbReference>
<evidence type="ECO:0000259" key="2">
    <source>
        <dbReference type="Pfam" id="PF00326"/>
    </source>
</evidence>
<dbReference type="SUPFAM" id="SSF53474">
    <property type="entry name" value="alpha/beta-Hydrolases"/>
    <property type="match status" value="1"/>
</dbReference>
<evidence type="ECO:0000313" key="4">
    <source>
        <dbReference type="Proteomes" id="UP000323380"/>
    </source>
</evidence>
<dbReference type="Gene3D" id="2.120.10.30">
    <property type="entry name" value="TolB, C-terminal domain"/>
    <property type="match status" value="1"/>
</dbReference>
<reference evidence="3 4" key="1">
    <citation type="submission" date="2019-08" db="EMBL/GenBank/DDBJ databases">
        <title>Actinomadura sp. nov. CYP1-5 isolated from mountain soil.</title>
        <authorList>
            <person name="Songsumanus A."/>
            <person name="Kuncharoen N."/>
            <person name="Kudo T."/>
            <person name="Yuki M."/>
            <person name="Igarashi Y."/>
            <person name="Tanasupawat S."/>
        </authorList>
    </citation>
    <scope>NUCLEOTIDE SEQUENCE [LARGE SCALE GENOMIC DNA]</scope>
    <source>
        <strain evidence="3 4">JCM 14158</strain>
    </source>
</reference>